<feature type="transmembrane region" description="Helical" evidence="1">
    <location>
        <begin position="243"/>
        <end position="262"/>
    </location>
</feature>
<feature type="non-terminal residue" evidence="3">
    <location>
        <position position="1"/>
    </location>
</feature>
<evidence type="ECO:0000259" key="2">
    <source>
        <dbReference type="Pfam" id="PF00892"/>
    </source>
</evidence>
<dbReference type="Gene3D" id="1.10.3730.20">
    <property type="match status" value="1"/>
</dbReference>
<accession>A0A3B1D7V2</accession>
<dbReference type="PANTHER" id="PTHR22911">
    <property type="entry name" value="ACYL-MALONYL CONDENSING ENZYME-RELATED"/>
    <property type="match status" value="1"/>
</dbReference>
<gene>
    <name evidence="3" type="ORF">MNBD_NITROSPIRAE02-669</name>
</gene>
<dbReference type="SUPFAM" id="SSF103481">
    <property type="entry name" value="Multidrug resistance efflux transporter EmrE"/>
    <property type="match status" value="2"/>
</dbReference>
<keyword evidence="1" id="KW-0472">Membrane</keyword>
<dbReference type="InterPro" id="IPR000620">
    <property type="entry name" value="EamA_dom"/>
</dbReference>
<dbReference type="EMBL" id="UOGH01000190">
    <property type="protein sequence ID" value="VAX31000.1"/>
    <property type="molecule type" value="Genomic_DNA"/>
</dbReference>
<sequence>FLMPSLYIVAAILIWSSLGLIVRLAGVEVHILIFYSTCFSLIFQSLMFTGRHYRKAFPPLSKLPFIFLLSACLLLNTFTFLFAYSKTSIANAVLTHYIAPVIVAFLAVLFLGERITRKVIISIILASTGLWIMLGGATIMECLRNVFSHGLHLTPDLTGIISGLVSGVAYAVLVILVRVFTQKFNPYVLVFIQNFFMALILLPFVSSFPAEKIWIFALMGILHSTAAPFLYYKGMSSVQANRAAVLGYLEPVGAIIFSMIFLSEFPPLNAYIGGGLILLSGYLTVKEG</sequence>
<proteinExistence type="predicted"/>
<dbReference type="PANTHER" id="PTHR22911:SF102">
    <property type="entry name" value="MEMBRANE PROTEIN"/>
    <property type="match status" value="1"/>
</dbReference>
<evidence type="ECO:0000313" key="3">
    <source>
        <dbReference type="EMBL" id="VAX31000.1"/>
    </source>
</evidence>
<feature type="domain" description="EamA" evidence="2">
    <location>
        <begin position="6"/>
        <end position="134"/>
    </location>
</feature>
<evidence type="ECO:0000256" key="1">
    <source>
        <dbReference type="SAM" id="Phobius"/>
    </source>
</evidence>
<feature type="transmembrane region" description="Helical" evidence="1">
    <location>
        <begin position="32"/>
        <end position="51"/>
    </location>
</feature>
<keyword evidence="1" id="KW-1133">Transmembrane helix</keyword>
<feature type="transmembrane region" description="Helical" evidence="1">
    <location>
        <begin position="187"/>
        <end position="207"/>
    </location>
</feature>
<dbReference type="GO" id="GO:0016020">
    <property type="term" value="C:membrane"/>
    <property type="evidence" value="ECO:0007669"/>
    <property type="project" value="InterPro"/>
</dbReference>
<dbReference type="Pfam" id="PF00892">
    <property type="entry name" value="EamA"/>
    <property type="match status" value="2"/>
</dbReference>
<feature type="transmembrane region" description="Helical" evidence="1">
    <location>
        <begin position="119"/>
        <end position="140"/>
    </location>
</feature>
<dbReference type="AlphaFoldDB" id="A0A3B1D7V2"/>
<protein>
    <recommendedName>
        <fullName evidence="2">EamA domain-containing protein</fullName>
    </recommendedName>
</protein>
<name>A0A3B1D7V2_9ZZZZ</name>
<organism evidence="3">
    <name type="scientific">hydrothermal vent metagenome</name>
    <dbReference type="NCBI Taxonomy" id="652676"/>
    <lineage>
        <taxon>unclassified sequences</taxon>
        <taxon>metagenomes</taxon>
        <taxon>ecological metagenomes</taxon>
    </lineage>
</organism>
<feature type="transmembrane region" description="Helical" evidence="1">
    <location>
        <begin position="160"/>
        <end position="180"/>
    </location>
</feature>
<dbReference type="InterPro" id="IPR037185">
    <property type="entry name" value="EmrE-like"/>
</dbReference>
<feature type="transmembrane region" description="Helical" evidence="1">
    <location>
        <begin position="213"/>
        <end position="231"/>
    </location>
</feature>
<feature type="transmembrane region" description="Helical" evidence="1">
    <location>
        <begin position="268"/>
        <end position="285"/>
    </location>
</feature>
<reference evidence="3" key="1">
    <citation type="submission" date="2018-06" db="EMBL/GenBank/DDBJ databases">
        <authorList>
            <person name="Zhirakovskaya E."/>
        </authorList>
    </citation>
    <scope>NUCLEOTIDE SEQUENCE</scope>
</reference>
<feature type="transmembrane region" description="Helical" evidence="1">
    <location>
        <begin position="63"/>
        <end position="83"/>
    </location>
</feature>
<feature type="transmembrane region" description="Helical" evidence="1">
    <location>
        <begin position="89"/>
        <end position="112"/>
    </location>
</feature>
<feature type="transmembrane region" description="Helical" evidence="1">
    <location>
        <begin position="7"/>
        <end position="26"/>
    </location>
</feature>
<feature type="domain" description="EamA" evidence="2">
    <location>
        <begin position="158"/>
        <end position="284"/>
    </location>
</feature>
<keyword evidence="1" id="KW-0812">Transmembrane</keyword>